<reference evidence="2 3" key="1">
    <citation type="journal article" date="2007" name="Proc. Natl. Acad. Sci. U.S.A.">
        <title>Genome plasticity of BCG and impact on vaccine efficacy.</title>
        <authorList>
            <person name="Brosch R."/>
            <person name="Gordon S.V."/>
            <person name="Garnier T."/>
            <person name="Eiglmeier K."/>
            <person name="Frigui W."/>
            <person name="Valenti P."/>
            <person name="Dos Santos S."/>
            <person name="Duthoy S."/>
            <person name="Lacroix C."/>
            <person name="Garcia-Pelayo C."/>
            <person name="Inwald J.K."/>
            <person name="Golby P."/>
            <person name="Garcia J.N."/>
            <person name="Hewinson R.G."/>
            <person name="Behr M.A."/>
            <person name="Quail M.A."/>
            <person name="Churcher C."/>
            <person name="Barrell B.G."/>
            <person name="Parkhill J."/>
            <person name="Cole S.T."/>
        </authorList>
    </citation>
    <scope>NUCLEOTIDE SEQUENCE [LARGE SCALE GENOMIC DNA]</scope>
    <source>
        <strain evidence="3">BCG / Pasteur 1173P2</strain>
    </source>
</reference>
<evidence type="ECO:0000313" key="3">
    <source>
        <dbReference type="Proteomes" id="UP000001472"/>
    </source>
</evidence>
<name>A0A0H3ME11_MYCBP</name>
<accession>A0A0H3ME11</accession>
<gene>
    <name evidence="2" type="ordered locus">BCG_3144</name>
</gene>
<dbReference type="EMBL" id="AM408590">
    <property type="protein sequence ID" value="CAL73133.1"/>
    <property type="molecule type" value="Genomic_DNA"/>
</dbReference>
<feature type="region of interest" description="Disordered" evidence="1">
    <location>
        <begin position="1"/>
        <end position="23"/>
    </location>
</feature>
<feature type="compositionally biased region" description="Basic and acidic residues" evidence="1">
    <location>
        <begin position="1"/>
        <end position="12"/>
    </location>
</feature>
<proteinExistence type="predicted"/>
<evidence type="ECO:0000313" key="2">
    <source>
        <dbReference type="EMBL" id="CAL73133.1"/>
    </source>
</evidence>
<evidence type="ECO:0000256" key="1">
    <source>
        <dbReference type="SAM" id="MobiDB-lite"/>
    </source>
</evidence>
<sequence>MRSRSVRWDPRCRPGRSGVGDPHCDDPAGLLAAGAAAGRQHRAPGPAHRLRARALRVVRRLPRQEPRYRAGPGPVAPRLLPLPHLRAWDGAPWIWNLATAILPEATPIVDLYHARQHVHDLAGQLAPALGEHHSDWLTARLVDLDSGDIETLVQQPIGQHTGHT</sequence>
<dbReference type="KEGG" id="mbb:BCG_3144"/>
<organism evidence="2 3">
    <name type="scientific">Mycobacterium bovis (strain BCG / Pasteur 1173P2)</name>
    <dbReference type="NCBI Taxonomy" id="410289"/>
    <lineage>
        <taxon>Bacteria</taxon>
        <taxon>Bacillati</taxon>
        <taxon>Actinomycetota</taxon>
        <taxon>Actinomycetes</taxon>
        <taxon>Mycobacteriales</taxon>
        <taxon>Mycobacteriaceae</taxon>
        <taxon>Mycobacterium</taxon>
        <taxon>Mycobacterium tuberculosis complex</taxon>
    </lineage>
</organism>
<dbReference type="HOGENOM" id="CLU_1658869_0_0_11"/>
<protein>
    <submittedName>
        <fullName evidence="2">Uncharacterized protein</fullName>
    </submittedName>
</protein>
<dbReference type="Proteomes" id="UP000001472">
    <property type="component" value="Chromosome"/>
</dbReference>
<dbReference type="RefSeq" id="WP_003910706.1">
    <property type="nucleotide sequence ID" value="NC_008769.1"/>
</dbReference>
<dbReference type="AlphaFoldDB" id="A0A0H3ME11"/>